<evidence type="ECO:0000313" key="2">
    <source>
        <dbReference type="EMBL" id="KAF2864103.1"/>
    </source>
</evidence>
<evidence type="ECO:0008006" key="4">
    <source>
        <dbReference type="Google" id="ProtNLM"/>
    </source>
</evidence>
<reference evidence="2" key="1">
    <citation type="journal article" date="2020" name="Stud. Mycol.">
        <title>101 Dothideomycetes genomes: a test case for predicting lifestyles and emergence of pathogens.</title>
        <authorList>
            <person name="Haridas S."/>
            <person name="Albert R."/>
            <person name="Binder M."/>
            <person name="Bloem J."/>
            <person name="Labutti K."/>
            <person name="Salamov A."/>
            <person name="Andreopoulos B."/>
            <person name="Baker S."/>
            <person name="Barry K."/>
            <person name="Bills G."/>
            <person name="Bluhm B."/>
            <person name="Cannon C."/>
            <person name="Castanera R."/>
            <person name="Culley D."/>
            <person name="Daum C."/>
            <person name="Ezra D."/>
            <person name="Gonzalez J."/>
            <person name="Henrissat B."/>
            <person name="Kuo A."/>
            <person name="Liang C."/>
            <person name="Lipzen A."/>
            <person name="Lutzoni F."/>
            <person name="Magnuson J."/>
            <person name="Mondo S."/>
            <person name="Nolan M."/>
            <person name="Ohm R."/>
            <person name="Pangilinan J."/>
            <person name="Park H.-J."/>
            <person name="Ramirez L."/>
            <person name="Alfaro M."/>
            <person name="Sun H."/>
            <person name="Tritt A."/>
            <person name="Yoshinaga Y."/>
            <person name="Zwiers L.-H."/>
            <person name="Turgeon B."/>
            <person name="Goodwin S."/>
            <person name="Spatafora J."/>
            <person name="Crous P."/>
            <person name="Grigoriev I."/>
        </authorList>
    </citation>
    <scope>NUCLEOTIDE SEQUENCE</scope>
    <source>
        <strain evidence="2">CBS 480.64</strain>
    </source>
</reference>
<dbReference type="Gene3D" id="3.30.1140.40">
    <property type="entry name" value="Tctex-1"/>
    <property type="match status" value="1"/>
</dbReference>
<keyword evidence="3" id="KW-1185">Reference proteome</keyword>
<protein>
    <recommendedName>
        <fullName evidence="4">Tctex-1</fullName>
    </recommendedName>
</protein>
<evidence type="ECO:0000313" key="3">
    <source>
        <dbReference type="Proteomes" id="UP000799421"/>
    </source>
</evidence>
<dbReference type="EMBL" id="MU005958">
    <property type="protein sequence ID" value="KAF2864103.1"/>
    <property type="molecule type" value="Genomic_DNA"/>
</dbReference>
<dbReference type="GO" id="GO:0005737">
    <property type="term" value="C:cytoplasm"/>
    <property type="evidence" value="ECO:0007669"/>
    <property type="project" value="TreeGrafter"/>
</dbReference>
<evidence type="ECO:0000256" key="1">
    <source>
        <dbReference type="SAM" id="MobiDB-lite"/>
    </source>
</evidence>
<dbReference type="InterPro" id="IPR038586">
    <property type="entry name" value="Tctex-1-like_sf"/>
</dbReference>
<accession>A0A6A7C9N6</accession>
<dbReference type="InterPro" id="IPR005334">
    <property type="entry name" value="Tctex-1-like"/>
</dbReference>
<sequence length="140" mass="15313">MANLPIPVDRLQEICDEICQSVLADATAYDHVATRSWNEAINQKILSALVESSSKHKFCVNTIIMQQNSPGKEGNEPGAAAGTEHGPEGIPQRPTAGRRGMHHVSGAFWDNQRDGMWNYKYAGAEQKGVDVIIAITWIAL</sequence>
<gene>
    <name evidence="2" type="ORF">K470DRAFT_267590</name>
</gene>
<dbReference type="Proteomes" id="UP000799421">
    <property type="component" value="Unassembled WGS sequence"/>
</dbReference>
<dbReference type="AlphaFoldDB" id="A0A6A7C9N6"/>
<dbReference type="PANTHER" id="PTHR21255">
    <property type="entry name" value="T-COMPLEX-ASSOCIATED-TESTIS-EXPRESSED 1/ DYNEIN LIGHT CHAIN"/>
    <property type="match status" value="1"/>
</dbReference>
<feature type="region of interest" description="Disordered" evidence="1">
    <location>
        <begin position="68"/>
        <end position="101"/>
    </location>
</feature>
<dbReference type="GO" id="GO:0045505">
    <property type="term" value="F:dynein intermediate chain binding"/>
    <property type="evidence" value="ECO:0007669"/>
    <property type="project" value="TreeGrafter"/>
</dbReference>
<name>A0A6A7C9N6_9PEZI</name>
<dbReference type="Pfam" id="PF03645">
    <property type="entry name" value="Tctex-1"/>
    <property type="match status" value="1"/>
</dbReference>
<proteinExistence type="predicted"/>
<dbReference type="GO" id="GO:0005868">
    <property type="term" value="C:cytoplasmic dynein complex"/>
    <property type="evidence" value="ECO:0007669"/>
    <property type="project" value="TreeGrafter"/>
</dbReference>
<dbReference type="OrthoDB" id="10059120at2759"/>
<dbReference type="CDD" id="cd21456">
    <property type="entry name" value="DLC-like_SpDlc1-like"/>
    <property type="match status" value="1"/>
</dbReference>
<organism evidence="2 3">
    <name type="scientific">Piedraia hortae CBS 480.64</name>
    <dbReference type="NCBI Taxonomy" id="1314780"/>
    <lineage>
        <taxon>Eukaryota</taxon>
        <taxon>Fungi</taxon>
        <taxon>Dikarya</taxon>
        <taxon>Ascomycota</taxon>
        <taxon>Pezizomycotina</taxon>
        <taxon>Dothideomycetes</taxon>
        <taxon>Dothideomycetidae</taxon>
        <taxon>Capnodiales</taxon>
        <taxon>Piedraiaceae</taxon>
        <taxon>Piedraia</taxon>
    </lineage>
</organism>
<dbReference type="PANTHER" id="PTHR21255:SF4">
    <property type="entry name" value="DYNEIN LIGHT CHAIN TCTEX-TYPE"/>
    <property type="match status" value="1"/>
</dbReference>
<dbReference type="GO" id="GO:0007018">
    <property type="term" value="P:microtubule-based movement"/>
    <property type="evidence" value="ECO:0007669"/>
    <property type="project" value="TreeGrafter"/>
</dbReference>